<organism evidence="2 3">
    <name type="scientific">Zea mays</name>
    <name type="common">Maize</name>
    <dbReference type="NCBI Taxonomy" id="4577"/>
    <lineage>
        <taxon>Eukaryota</taxon>
        <taxon>Viridiplantae</taxon>
        <taxon>Streptophyta</taxon>
        <taxon>Embryophyta</taxon>
        <taxon>Tracheophyta</taxon>
        <taxon>Spermatophyta</taxon>
        <taxon>Magnoliopsida</taxon>
        <taxon>Liliopsida</taxon>
        <taxon>Poales</taxon>
        <taxon>Poaceae</taxon>
        <taxon>PACMAD clade</taxon>
        <taxon>Panicoideae</taxon>
        <taxon>Andropogonodae</taxon>
        <taxon>Andropogoneae</taxon>
        <taxon>Tripsacinae</taxon>
        <taxon>Zea</taxon>
    </lineage>
</organism>
<dbReference type="EnsemblPlants" id="Zm00001eb098570_T001">
    <property type="protein sequence ID" value="Zm00001eb098570_P001"/>
    <property type="gene ID" value="Zm00001eb098570"/>
</dbReference>
<dbReference type="InParanoid" id="A0A804MMY8"/>
<keyword evidence="3" id="KW-1185">Reference proteome</keyword>
<evidence type="ECO:0000313" key="2">
    <source>
        <dbReference type="EnsemblPlants" id="Zm00001eb098570_P001"/>
    </source>
</evidence>
<keyword evidence="1" id="KW-0812">Transmembrane</keyword>
<accession>A0A804MMY8</accession>
<dbReference type="Proteomes" id="UP000007305">
    <property type="component" value="Chromosome 2"/>
</dbReference>
<dbReference type="AlphaFoldDB" id="A0A804MMY8"/>
<reference evidence="3" key="1">
    <citation type="submission" date="2015-12" db="EMBL/GenBank/DDBJ databases">
        <title>Update maize B73 reference genome by single molecule sequencing technologies.</title>
        <authorList>
            <consortium name="Maize Genome Sequencing Project"/>
            <person name="Ware D."/>
        </authorList>
    </citation>
    <scope>NUCLEOTIDE SEQUENCE [LARGE SCALE GENOMIC DNA]</scope>
    <source>
        <strain evidence="3">cv. B73</strain>
    </source>
</reference>
<evidence type="ECO:0000313" key="3">
    <source>
        <dbReference type="Proteomes" id="UP000007305"/>
    </source>
</evidence>
<name>A0A804MMY8_MAIZE</name>
<protein>
    <submittedName>
        <fullName evidence="2">Uncharacterized protein</fullName>
    </submittedName>
</protein>
<keyword evidence="1" id="KW-0472">Membrane</keyword>
<keyword evidence="1" id="KW-1133">Transmembrane helix</keyword>
<dbReference type="Gramene" id="Zm00001eb098570_T001">
    <property type="protein sequence ID" value="Zm00001eb098570_P001"/>
    <property type="gene ID" value="Zm00001eb098570"/>
</dbReference>
<sequence>MNTEEDLEEAPISLMVSKYWVTRTMSMMSLAVVPGTFSEKASTLSLSPSTMAWRCLAIPTPARYLDSASPSAFLIWSIFSASAFSLAATLILAAVPCSQKGSM</sequence>
<proteinExistence type="predicted"/>
<reference evidence="2" key="3">
    <citation type="submission" date="2021-05" db="UniProtKB">
        <authorList>
            <consortium name="EnsemblPlants"/>
        </authorList>
    </citation>
    <scope>IDENTIFICATION</scope>
    <source>
        <strain evidence="2">cv. B73</strain>
    </source>
</reference>
<evidence type="ECO:0000256" key="1">
    <source>
        <dbReference type="SAM" id="Phobius"/>
    </source>
</evidence>
<feature type="transmembrane region" description="Helical" evidence="1">
    <location>
        <begin position="73"/>
        <end position="95"/>
    </location>
</feature>
<reference evidence="2" key="2">
    <citation type="submission" date="2019-07" db="EMBL/GenBank/DDBJ databases">
        <authorList>
            <person name="Seetharam A."/>
            <person name="Woodhouse M."/>
            <person name="Cannon E."/>
        </authorList>
    </citation>
    <scope>NUCLEOTIDE SEQUENCE [LARGE SCALE GENOMIC DNA]</scope>
    <source>
        <strain evidence="2">cv. B73</strain>
    </source>
</reference>